<gene>
    <name evidence="2" type="ORF">ACFO9K_10590</name>
</gene>
<dbReference type="Proteomes" id="UP001595945">
    <property type="component" value="Unassembled WGS sequence"/>
</dbReference>
<evidence type="ECO:0000313" key="3">
    <source>
        <dbReference type="Proteomes" id="UP001595945"/>
    </source>
</evidence>
<proteinExistence type="predicted"/>
<dbReference type="Pfam" id="PF26479">
    <property type="entry name" value="DUF8152"/>
    <property type="match status" value="1"/>
</dbReference>
<comment type="caution">
    <text evidence="2">The sequence shown here is derived from an EMBL/GenBank/DDBJ whole genome shotgun (WGS) entry which is preliminary data.</text>
</comment>
<name>A0ABD5Q2E6_9EURY</name>
<sequence length="98" mass="10372">MSDSDDDGEDLAALVADLHDHLEATAELPVEARASQWLGEAEAVCEDATGPDVPEAVVEKRVGQVGMLLSNVESTGNDAADERVAAARELVEEIESRL</sequence>
<feature type="domain" description="DUF8152" evidence="1">
    <location>
        <begin position="15"/>
        <end position="95"/>
    </location>
</feature>
<reference evidence="2 3" key="1">
    <citation type="journal article" date="2019" name="Int. J. Syst. Evol. Microbiol.">
        <title>The Global Catalogue of Microorganisms (GCM) 10K type strain sequencing project: providing services to taxonomists for standard genome sequencing and annotation.</title>
        <authorList>
            <consortium name="The Broad Institute Genomics Platform"/>
            <consortium name="The Broad Institute Genome Sequencing Center for Infectious Disease"/>
            <person name="Wu L."/>
            <person name="Ma J."/>
        </authorList>
    </citation>
    <scope>NUCLEOTIDE SEQUENCE [LARGE SCALE GENOMIC DNA]</scope>
    <source>
        <strain evidence="2 3">XZYJ18</strain>
    </source>
</reference>
<protein>
    <recommendedName>
        <fullName evidence="1">DUF8152 domain-containing protein</fullName>
    </recommendedName>
</protein>
<dbReference type="GeneID" id="73044596"/>
<dbReference type="InterPro" id="IPR058465">
    <property type="entry name" value="DUF8152"/>
</dbReference>
<dbReference type="EMBL" id="JBHSHT010000001">
    <property type="protein sequence ID" value="MFC4824710.1"/>
    <property type="molecule type" value="Genomic_DNA"/>
</dbReference>
<evidence type="ECO:0000259" key="1">
    <source>
        <dbReference type="Pfam" id="PF26479"/>
    </source>
</evidence>
<keyword evidence="3" id="KW-1185">Reference proteome</keyword>
<organism evidence="2 3">
    <name type="scientific">Halorussus aquaticus</name>
    <dbReference type="NCBI Taxonomy" id="2953748"/>
    <lineage>
        <taxon>Archaea</taxon>
        <taxon>Methanobacteriati</taxon>
        <taxon>Methanobacteriota</taxon>
        <taxon>Stenosarchaea group</taxon>
        <taxon>Halobacteria</taxon>
        <taxon>Halobacteriales</taxon>
        <taxon>Haladaptataceae</taxon>
        <taxon>Halorussus</taxon>
    </lineage>
</organism>
<accession>A0ABD5Q2E6</accession>
<dbReference type="AlphaFoldDB" id="A0ABD5Q2E6"/>
<evidence type="ECO:0000313" key="2">
    <source>
        <dbReference type="EMBL" id="MFC4824710.1"/>
    </source>
</evidence>
<dbReference type="RefSeq" id="WP_254269565.1">
    <property type="nucleotide sequence ID" value="NZ_CP100400.1"/>
</dbReference>